<keyword evidence="2" id="KW-1185">Reference proteome</keyword>
<organism evidence="1 2">
    <name type="scientific">Nesidiocoris tenuis</name>
    <dbReference type="NCBI Taxonomy" id="355587"/>
    <lineage>
        <taxon>Eukaryota</taxon>
        <taxon>Metazoa</taxon>
        <taxon>Ecdysozoa</taxon>
        <taxon>Arthropoda</taxon>
        <taxon>Hexapoda</taxon>
        <taxon>Insecta</taxon>
        <taxon>Pterygota</taxon>
        <taxon>Neoptera</taxon>
        <taxon>Paraneoptera</taxon>
        <taxon>Hemiptera</taxon>
        <taxon>Heteroptera</taxon>
        <taxon>Panheteroptera</taxon>
        <taxon>Cimicomorpha</taxon>
        <taxon>Miridae</taxon>
        <taxon>Dicyphina</taxon>
        <taxon>Nesidiocoris</taxon>
    </lineage>
</organism>
<gene>
    <name evidence="1" type="ORF">NTJ_15884</name>
</gene>
<name>A0ABN7BHZ6_9HEMI</name>
<sequence length="97" mass="10970">MLQMSTPRPMMPKMDMCSEKAISPKLSAWAMQVYRKLPAINAIVTPLRRARKLKNHDDHFDSRFGTMSPMSKTCQYSSNTALCTGIIIFSMLSSLII</sequence>
<evidence type="ECO:0000313" key="1">
    <source>
        <dbReference type="EMBL" id="BET03066.1"/>
    </source>
</evidence>
<dbReference type="EMBL" id="AP028923">
    <property type="protein sequence ID" value="BET03066.1"/>
    <property type="molecule type" value="Genomic_DNA"/>
</dbReference>
<dbReference type="Proteomes" id="UP001307889">
    <property type="component" value="Chromosome 15"/>
</dbReference>
<protein>
    <submittedName>
        <fullName evidence="1">Uncharacterized protein</fullName>
    </submittedName>
</protein>
<evidence type="ECO:0000313" key="2">
    <source>
        <dbReference type="Proteomes" id="UP001307889"/>
    </source>
</evidence>
<accession>A0ABN7BHZ6</accession>
<reference evidence="1 2" key="1">
    <citation type="submission" date="2023-09" db="EMBL/GenBank/DDBJ databases">
        <title>Nesidiocoris tenuis whole genome shotgun sequence.</title>
        <authorList>
            <person name="Shibata T."/>
            <person name="Shimoda M."/>
            <person name="Kobayashi T."/>
            <person name="Uehara T."/>
        </authorList>
    </citation>
    <scope>NUCLEOTIDE SEQUENCE [LARGE SCALE GENOMIC DNA]</scope>
    <source>
        <strain evidence="1 2">Japan</strain>
    </source>
</reference>
<proteinExistence type="predicted"/>